<reference evidence="3 4" key="1">
    <citation type="submission" date="2024-09" db="EMBL/GenBank/DDBJ databases">
        <authorList>
            <person name="D'Angelo T."/>
        </authorList>
    </citation>
    <scope>NUCLEOTIDE SEQUENCE [LARGE SCALE GENOMIC DNA]</scope>
    <source>
        <strain evidence="3">SAG AM-311-F02</strain>
    </source>
</reference>
<accession>A0ABV6YR26</accession>
<dbReference type="Gene3D" id="3.20.20.140">
    <property type="entry name" value="Metal-dependent hydrolases"/>
    <property type="match status" value="1"/>
</dbReference>
<comment type="caution">
    <text evidence="3">The sequence shown here is derived from an EMBL/GenBank/DDBJ whole genome shotgun (WGS) entry which is preliminary data.</text>
</comment>
<dbReference type="PANTHER" id="PTHR43794">
    <property type="entry name" value="AMINOHYDROLASE SSNA-RELATED"/>
    <property type="match status" value="1"/>
</dbReference>
<dbReference type="CDD" id="cd01298">
    <property type="entry name" value="ATZ_TRZ_like"/>
    <property type="match status" value="1"/>
</dbReference>
<dbReference type="Proteomes" id="UP001594288">
    <property type="component" value="Unassembled WGS sequence"/>
</dbReference>
<organism evidence="3 4">
    <name type="scientific">Eiseniibacteriota bacterium</name>
    <dbReference type="NCBI Taxonomy" id="2212470"/>
    <lineage>
        <taxon>Bacteria</taxon>
        <taxon>Candidatus Eiseniibacteriota</taxon>
    </lineage>
</organism>
<dbReference type="InterPro" id="IPR017700">
    <property type="entry name" value="Aminohydrolase_SsnA"/>
</dbReference>
<proteinExistence type="predicted"/>
<dbReference type="EMBL" id="JBHPEI010000131">
    <property type="protein sequence ID" value="MFC1800359.1"/>
    <property type="molecule type" value="Genomic_DNA"/>
</dbReference>
<sequence length="442" mass="48521">MSTMLIKNGTVVTLGENNRVVEDGAVLIDGSRIKAVGKSADFTGDYDRVIDARNKVVLPGFINTHMHFYSTMVRGLGKMEPAVDFVDVLKKLWWRLDKQLLLDDCYYSALIPLVDAVKKGTTTLIDHHASPFAVTGSLDRIAKAVGEVGLRASLCYEVSDRDGEEIADQGLKENVSFIERCKAEGGEFLRAMFGLHASFTVSDKTLARAVELEKDLGVGFHLHVAEAASDEEYALEHFGMRVVERLEKAGVLGPKTIAAHCVHVDDNEMDILKATDTTVVHNPQSNINNAVGVADIIKMAQKGIRVGLGTDAMTVNMLEELRGALWIHHLAQNNPSVGFMESMNTLVLNNARIARRYWDFGIGELREGYAADIILMEYYPPTPLDDGTFLGHLGFGLSQASVDTTIVGGRVLMEDGDLKIDVDEEAVAGESRKLAAKLWERF</sequence>
<evidence type="ECO:0000259" key="2">
    <source>
        <dbReference type="Pfam" id="PF01979"/>
    </source>
</evidence>
<name>A0ABV6YR26_UNCEI</name>
<dbReference type="SUPFAM" id="SSF51556">
    <property type="entry name" value="Metallo-dependent hydrolases"/>
    <property type="match status" value="1"/>
</dbReference>
<dbReference type="Pfam" id="PF01979">
    <property type="entry name" value="Amidohydro_1"/>
    <property type="match status" value="1"/>
</dbReference>
<dbReference type="InterPro" id="IPR050287">
    <property type="entry name" value="MTA/SAH_deaminase"/>
</dbReference>
<dbReference type="Gene3D" id="2.30.40.10">
    <property type="entry name" value="Urease, subunit C, domain 1"/>
    <property type="match status" value="1"/>
</dbReference>
<evidence type="ECO:0000313" key="3">
    <source>
        <dbReference type="EMBL" id="MFC1800359.1"/>
    </source>
</evidence>
<dbReference type="NCBIfam" id="TIGR03314">
    <property type="entry name" value="Se_ssnA"/>
    <property type="match status" value="1"/>
</dbReference>
<keyword evidence="4" id="KW-1185">Reference proteome</keyword>
<dbReference type="PANTHER" id="PTHR43794:SF11">
    <property type="entry name" value="AMIDOHYDROLASE-RELATED DOMAIN-CONTAINING PROTEIN"/>
    <property type="match status" value="1"/>
</dbReference>
<dbReference type="InterPro" id="IPR006680">
    <property type="entry name" value="Amidohydro-rel"/>
</dbReference>
<keyword evidence="1" id="KW-0378">Hydrolase</keyword>
<evidence type="ECO:0000256" key="1">
    <source>
        <dbReference type="ARBA" id="ARBA00022801"/>
    </source>
</evidence>
<dbReference type="InterPro" id="IPR011059">
    <property type="entry name" value="Metal-dep_hydrolase_composite"/>
</dbReference>
<dbReference type="InterPro" id="IPR032466">
    <property type="entry name" value="Metal_Hydrolase"/>
</dbReference>
<feature type="domain" description="Amidohydrolase-related" evidence="2">
    <location>
        <begin position="56"/>
        <end position="411"/>
    </location>
</feature>
<protein>
    <submittedName>
        <fullName evidence="3">Aminohydrolase SsnA</fullName>
    </submittedName>
</protein>
<dbReference type="NCBIfam" id="NF005540">
    <property type="entry name" value="PRK07203.1"/>
    <property type="match status" value="1"/>
</dbReference>
<evidence type="ECO:0000313" key="4">
    <source>
        <dbReference type="Proteomes" id="UP001594288"/>
    </source>
</evidence>
<dbReference type="SUPFAM" id="SSF51338">
    <property type="entry name" value="Composite domain of metallo-dependent hydrolases"/>
    <property type="match status" value="1"/>
</dbReference>
<gene>
    <name evidence="3" type="primary">ssnA</name>
    <name evidence="3" type="ORF">ACFL2Z_05605</name>
</gene>